<sequence>MKLILVTLVWTLFVSIWTFPTLDFPFGEYACLDQQIGDEQCSFYGRLYQVTEAELFCHHWGSRCCLSCIEKRLSMERLGKQESKQRGGKPAYKTEGSKNT</sequence>
<reference evidence="4" key="2">
    <citation type="submission" date="2025-08" db="UniProtKB">
        <authorList>
            <consortium name="RefSeq"/>
        </authorList>
    </citation>
    <scope>IDENTIFICATION</scope>
    <source>
        <tissue evidence="4">Whole sample</tissue>
    </source>
</reference>
<feature type="region of interest" description="Disordered" evidence="1">
    <location>
        <begin position="79"/>
        <end position="100"/>
    </location>
</feature>
<protein>
    <submittedName>
        <fullName evidence="4">Uncharacterized protein LOC111126271</fullName>
    </submittedName>
</protein>
<keyword evidence="2" id="KW-0732">Signal</keyword>
<feature type="signal peptide" evidence="2">
    <location>
        <begin position="1"/>
        <end position="18"/>
    </location>
</feature>
<name>A0A8B8DED6_CRAVI</name>
<accession>A0A8B8DED6</accession>
<organism evidence="3 4">
    <name type="scientific">Crassostrea virginica</name>
    <name type="common">Eastern oyster</name>
    <dbReference type="NCBI Taxonomy" id="6565"/>
    <lineage>
        <taxon>Eukaryota</taxon>
        <taxon>Metazoa</taxon>
        <taxon>Spiralia</taxon>
        <taxon>Lophotrochozoa</taxon>
        <taxon>Mollusca</taxon>
        <taxon>Bivalvia</taxon>
        <taxon>Autobranchia</taxon>
        <taxon>Pteriomorphia</taxon>
        <taxon>Ostreida</taxon>
        <taxon>Ostreoidea</taxon>
        <taxon>Ostreidae</taxon>
        <taxon>Crassostrea</taxon>
    </lineage>
</organism>
<feature type="chain" id="PRO_5034358091" evidence="2">
    <location>
        <begin position="19"/>
        <end position="100"/>
    </location>
</feature>
<evidence type="ECO:0000313" key="3">
    <source>
        <dbReference type="Proteomes" id="UP000694844"/>
    </source>
</evidence>
<keyword evidence="3" id="KW-1185">Reference proteome</keyword>
<evidence type="ECO:0000256" key="2">
    <source>
        <dbReference type="SAM" id="SignalP"/>
    </source>
</evidence>
<dbReference type="GeneID" id="111126271"/>
<dbReference type="Proteomes" id="UP000694844">
    <property type="component" value="Chromosome 1"/>
</dbReference>
<proteinExistence type="predicted"/>
<dbReference type="AlphaFoldDB" id="A0A8B8DED6"/>
<reference evidence="3" key="1">
    <citation type="submission" date="2024-06" db="UniProtKB">
        <authorList>
            <consortium name="RefSeq"/>
        </authorList>
    </citation>
    <scope>NUCLEOTIDE SEQUENCE [LARGE SCALE GENOMIC DNA]</scope>
</reference>
<dbReference type="KEGG" id="cvn:111126271"/>
<dbReference type="RefSeq" id="XP_022326497.1">
    <property type="nucleotide sequence ID" value="XM_022470789.1"/>
</dbReference>
<evidence type="ECO:0000313" key="4">
    <source>
        <dbReference type="RefSeq" id="XP_022326497.1"/>
    </source>
</evidence>
<gene>
    <name evidence="4" type="primary">LOC111126271</name>
</gene>
<evidence type="ECO:0000256" key="1">
    <source>
        <dbReference type="SAM" id="MobiDB-lite"/>
    </source>
</evidence>